<gene>
    <name evidence="1" type="ORF">BV22DRAFT_1127946</name>
</gene>
<organism evidence="1 2">
    <name type="scientific">Leucogyrophana mollusca</name>
    <dbReference type="NCBI Taxonomy" id="85980"/>
    <lineage>
        <taxon>Eukaryota</taxon>
        <taxon>Fungi</taxon>
        <taxon>Dikarya</taxon>
        <taxon>Basidiomycota</taxon>
        <taxon>Agaricomycotina</taxon>
        <taxon>Agaricomycetes</taxon>
        <taxon>Agaricomycetidae</taxon>
        <taxon>Boletales</taxon>
        <taxon>Boletales incertae sedis</taxon>
        <taxon>Leucogyrophana</taxon>
    </lineage>
</organism>
<reference evidence="1" key="1">
    <citation type="journal article" date="2021" name="New Phytol.">
        <title>Evolutionary innovations through gain and loss of genes in the ectomycorrhizal Boletales.</title>
        <authorList>
            <person name="Wu G."/>
            <person name="Miyauchi S."/>
            <person name="Morin E."/>
            <person name="Kuo A."/>
            <person name="Drula E."/>
            <person name="Varga T."/>
            <person name="Kohler A."/>
            <person name="Feng B."/>
            <person name="Cao Y."/>
            <person name="Lipzen A."/>
            <person name="Daum C."/>
            <person name="Hundley H."/>
            <person name="Pangilinan J."/>
            <person name="Johnson J."/>
            <person name="Barry K."/>
            <person name="LaButti K."/>
            <person name="Ng V."/>
            <person name="Ahrendt S."/>
            <person name="Min B."/>
            <person name="Choi I.G."/>
            <person name="Park H."/>
            <person name="Plett J.M."/>
            <person name="Magnuson J."/>
            <person name="Spatafora J.W."/>
            <person name="Nagy L.G."/>
            <person name="Henrissat B."/>
            <person name="Grigoriev I.V."/>
            <person name="Yang Z.L."/>
            <person name="Xu J."/>
            <person name="Martin F.M."/>
        </authorList>
    </citation>
    <scope>NUCLEOTIDE SEQUENCE</scope>
    <source>
        <strain evidence="1">KUC20120723A-06</strain>
    </source>
</reference>
<keyword evidence="2" id="KW-1185">Reference proteome</keyword>
<dbReference type="Proteomes" id="UP000790709">
    <property type="component" value="Unassembled WGS sequence"/>
</dbReference>
<protein>
    <submittedName>
        <fullName evidence="1">Uncharacterized protein</fullName>
    </submittedName>
</protein>
<comment type="caution">
    <text evidence="1">The sequence shown here is derived from an EMBL/GenBank/DDBJ whole genome shotgun (WGS) entry which is preliminary data.</text>
</comment>
<proteinExistence type="predicted"/>
<evidence type="ECO:0000313" key="1">
    <source>
        <dbReference type="EMBL" id="KAH7926705.1"/>
    </source>
</evidence>
<accession>A0ACB8BNJ3</accession>
<sequence>MASSWLELPALAVGSFLDRGERELFGGNTRSRFTEGDWQVLAEADPWADQPSSPNINDNHSWHEEHTPAHEQEQNPSSTPERRDTIPAESKTRRWMMVAAAAALAIGGVALVLARLSTDDDETLQVRLVSLFVHGSLDQVPRNRMNPMNRRIALITSVRRSSKKAARRTLTWGVPG</sequence>
<name>A0ACB8BNJ3_9AGAM</name>
<evidence type="ECO:0000313" key="2">
    <source>
        <dbReference type="Proteomes" id="UP000790709"/>
    </source>
</evidence>
<dbReference type="EMBL" id="MU266378">
    <property type="protein sequence ID" value="KAH7926705.1"/>
    <property type="molecule type" value="Genomic_DNA"/>
</dbReference>